<dbReference type="GO" id="GO:0006508">
    <property type="term" value="P:proteolysis"/>
    <property type="evidence" value="ECO:0007669"/>
    <property type="project" value="UniProtKB-KW"/>
</dbReference>
<gene>
    <name evidence="11" type="ORF">GCM10008939_15520</name>
</gene>
<protein>
    <submittedName>
        <fullName evidence="11">Peptidase</fullName>
    </submittedName>
</protein>
<dbReference type="Proteomes" id="UP000635726">
    <property type="component" value="Unassembled WGS sequence"/>
</dbReference>
<evidence type="ECO:0000256" key="3">
    <source>
        <dbReference type="ARBA" id="ARBA00022729"/>
    </source>
</evidence>
<evidence type="ECO:0000259" key="9">
    <source>
        <dbReference type="PROSITE" id="PS51782"/>
    </source>
</evidence>
<dbReference type="CDD" id="cd00118">
    <property type="entry name" value="LysM"/>
    <property type="match status" value="1"/>
</dbReference>
<comment type="similarity">
    <text evidence="1">Belongs to the peptidase C40 family.</text>
</comment>
<evidence type="ECO:0000259" key="10">
    <source>
        <dbReference type="PROSITE" id="PS51935"/>
    </source>
</evidence>
<feature type="domain" description="LysM" evidence="9">
    <location>
        <begin position="22"/>
        <end position="65"/>
    </location>
</feature>
<evidence type="ECO:0000256" key="8">
    <source>
        <dbReference type="SAM" id="SignalP"/>
    </source>
</evidence>
<evidence type="ECO:0000256" key="4">
    <source>
        <dbReference type="ARBA" id="ARBA00022737"/>
    </source>
</evidence>
<feature type="signal peptide" evidence="8">
    <location>
        <begin position="1"/>
        <end position="21"/>
    </location>
</feature>
<dbReference type="PANTHER" id="PTHR47360">
    <property type="entry name" value="MUREIN DD-ENDOPEPTIDASE MEPS/MUREIN LD-CARBOXYPEPTIDASE"/>
    <property type="match status" value="1"/>
</dbReference>
<keyword evidence="2" id="KW-0645">Protease</keyword>
<reference evidence="11" key="2">
    <citation type="submission" date="2020-09" db="EMBL/GenBank/DDBJ databases">
        <authorList>
            <person name="Sun Q."/>
            <person name="Ohkuma M."/>
        </authorList>
    </citation>
    <scope>NUCLEOTIDE SEQUENCE</scope>
    <source>
        <strain evidence="11">JCM 14371</strain>
    </source>
</reference>
<evidence type="ECO:0000256" key="5">
    <source>
        <dbReference type="ARBA" id="ARBA00022801"/>
    </source>
</evidence>
<dbReference type="Gene3D" id="3.90.1720.10">
    <property type="entry name" value="endopeptidase domain like (from Nostoc punctiforme)"/>
    <property type="match status" value="1"/>
</dbReference>
<dbReference type="Gene3D" id="3.10.350.10">
    <property type="entry name" value="LysM domain"/>
    <property type="match status" value="1"/>
</dbReference>
<dbReference type="InterPro" id="IPR018392">
    <property type="entry name" value="LysM"/>
</dbReference>
<dbReference type="SMART" id="SM00257">
    <property type="entry name" value="LysM"/>
    <property type="match status" value="1"/>
</dbReference>
<dbReference type="SUPFAM" id="SSF54106">
    <property type="entry name" value="LysM domain"/>
    <property type="match status" value="1"/>
</dbReference>
<evidence type="ECO:0000313" key="12">
    <source>
        <dbReference type="Proteomes" id="UP000635726"/>
    </source>
</evidence>
<feature type="domain" description="NlpC/P60" evidence="10">
    <location>
        <begin position="83"/>
        <end position="206"/>
    </location>
</feature>
<evidence type="ECO:0000256" key="1">
    <source>
        <dbReference type="ARBA" id="ARBA00007074"/>
    </source>
</evidence>
<dbReference type="Pfam" id="PF01476">
    <property type="entry name" value="LysM"/>
    <property type="match status" value="1"/>
</dbReference>
<organism evidence="11 12">
    <name type="scientific">Deinococcus aquiradiocola</name>
    <dbReference type="NCBI Taxonomy" id="393059"/>
    <lineage>
        <taxon>Bacteria</taxon>
        <taxon>Thermotogati</taxon>
        <taxon>Deinococcota</taxon>
        <taxon>Deinococci</taxon>
        <taxon>Deinococcales</taxon>
        <taxon>Deinococcaceae</taxon>
        <taxon>Deinococcus</taxon>
    </lineage>
</organism>
<comment type="caution">
    <text evidence="11">The sequence shown here is derived from an EMBL/GenBank/DDBJ whole genome shotgun (WGS) entry which is preliminary data.</text>
</comment>
<dbReference type="RefSeq" id="WP_188961949.1">
    <property type="nucleotide sequence ID" value="NZ_BMOE01000004.1"/>
</dbReference>
<dbReference type="PROSITE" id="PS51935">
    <property type="entry name" value="NLPC_P60"/>
    <property type="match status" value="1"/>
</dbReference>
<keyword evidence="12" id="KW-1185">Reference proteome</keyword>
<dbReference type="PANTHER" id="PTHR47360:SF1">
    <property type="entry name" value="ENDOPEPTIDASE NLPC-RELATED"/>
    <property type="match status" value="1"/>
</dbReference>
<keyword evidence="6" id="KW-0788">Thiol protease</keyword>
<evidence type="ECO:0000256" key="7">
    <source>
        <dbReference type="SAM" id="MobiDB-lite"/>
    </source>
</evidence>
<evidence type="ECO:0000313" key="11">
    <source>
        <dbReference type="EMBL" id="GGJ72008.1"/>
    </source>
</evidence>
<proteinExistence type="inferred from homology"/>
<dbReference type="GO" id="GO:0008234">
    <property type="term" value="F:cysteine-type peptidase activity"/>
    <property type="evidence" value="ECO:0007669"/>
    <property type="project" value="UniProtKB-KW"/>
</dbReference>
<dbReference type="Pfam" id="PF00877">
    <property type="entry name" value="NLPC_P60"/>
    <property type="match status" value="1"/>
</dbReference>
<feature type="chain" id="PRO_5037608890" evidence="8">
    <location>
        <begin position="22"/>
        <end position="206"/>
    </location>
</feature>
<dbReference type="InterPro" id="IPR000064">
    <property type="entry name" value="NLP_P60_dom"/>
</dbReference>
<dbReference type="InterPro" id="IPR038765">
    <property type="entry name" value="Papain-like_cys_pep_sf"/>
</dbReference>
<evidence type="ECO:0000256" key="6">
    <source>
        <dbReference type="ARBA" id="ARBA00022807"/>
    </source>
</evidence>
<dbReference type="EMBL" id="BMOE01000004">
    <property type="protein sequence ID" value="GGJ72008.1"/>
    <property type="molecule type" value="Genomic_DNA"/>
</dbReference>
<reference evidence="11" key="1">
    <citation type="journal article" date="2014" name="Int. J. Syst. Evol. Microbiol.">
        <title>Complete genome sequence of Corynebacterium casei LMG S-19264T (=DSM 44701T), isolated from a smear-ripened cheese.</title>
        <authorList>
            <consortium name="US DOE Joint Genome Institute (JGI-PGF)"/>
            <person name="Walter F."/>
            <person name="Albersmeier A."/>
            <person name="Kalinowski J."/>
            <person name="Ruckert C."/>
        </authorList>
    </citation>
    <scope>NUCLEOTIDE SEQUENCE</scope>
    <source>
        <strain evidence="11">JCM 14371</strain>
    </source>
</reference>
<evidence type="ECO:0000256" key="2">
    <source>
        <dbReference type="ARBA" id="ARBA00022670"/>
    </source>
</evidence>
<accession>A0A917PDM0</accession>
<keyword evidence="3 8" id="KW-0732">Signal</keyword>
<dbReference type="SUPFAM" id="SSF54001">
    <property type="entry name" value="Cysteine proteinases"/>
    <property type="match status" value="1"/>
</dbReference>
<keyword evidence="5" id="KW-0378">Hydrolase</keyword>
<dbReference type="InterPro" id="IPR052062">
    <property type="entry name" value="Murein_DD/LD_carboxypeptidase"/>
</dbReference>
<sequence>MNALRALILTAASLLGSSALAATYTVKPGDTLYSISQKANLDPAQLLKLNRLQSSTIQVGQKLEIGGSASASSARPSTPTASRSGNGNTIRAAAARFLNIRYVLGGNGAGGIDCSAYTRAVFQQLGVSLPRTARAQFGVGTSISRGNLQTGDLVFFSTMGGGVSHVGIYLGNGQFANANSYNGRTMIESMTTSYWAPRYVGARRVL</sequence>
<keyword evidence="4" id="KW-0677">Repeat</keyword>
<feature type="region of interest" description="Disordered" evidence="7">
    <location>
        <begin position="68"/>
        <end position="87"/>
    </location>
</feature>
<feature type="compositionally biased region" description="Low complexity" evidence="7">
    <location>
        <begin position="68"/>
        <end position="84"/>
    </location>
</feature>
<dbReference type="InterPro" id="IPR036779">
    <property type="entry name" value="LysM_dom_sf"/>
</dbReference>
<name>A0A917PDM0_9DEIO</name>
<dbReference type="PROSITE" id="PS51782">
    <property type="entry name" value="LYSM"/>
    <property type="match status" value="1"/>
</dbReference>
<dbReference type="AlphaFoldDB" id="A0A917PDM0"/>